<accession>A0A4R5KXA3</accession>
<evidence type="ECO:0000259" key="16">
    <source>
        <dbReference type="PROSITE" id="PS50885"/>
    </source>
</evidence>
<keyword evidence="4" id="KW-1003">Cell membrane</keyword>
<dbReference type="Gene3D" id="3.30.450.20">
    <property type="entry name" value="PAS domain"/>
    <property type="match status" value="1"/>
</dbReference>
<keyword evidence="5" id="KW-0597">Phosphoprotein</keyword>
<dbReference type="InterPro" id="IPR003660">
    <property type="entry name" value="HAMP_dom"/>
</dbReference>
<evidence type="ECO:0000256" key="3">
    <source>
        <dbReference type="ARBA" id="ARBA00012438"/>
    </source>
</evidence>
<name>A0A4R5KXA3_9BACL</name>
<sequence>MANAGTESAAIRHFSCPSNPEDAIISLKPLIGHGGLAGLKLQRLKIHSISNKMIVYFSTLFIIVIVIIGAISYRMSSHALEEQMILDTQKIMDQAMINADFYFSDMKTPMIMIARNPNVLNILTNYADAEWVDRLSMQRILDEFTQNINQFKSYIKDIILVSRNGVVYNITLADEISRGFPFLESEWMKPVVGSDKRGIQFVTTHVSNYYVGAYSKDKVVSAVLPIEENRNVLGYVVCDINLQKFSEIFQSLSLGSGGYIYMVDPQGKIIVHPDPRKIGTEIGGELLEPLLHDRTGSFKMTDGGEKKLIIRTQSKVTGWLLVGDIPYAHITKAASQNRTITYLILAMGVLLIVAISVIVSRQITKPIKALIDRMKKVQTHDFKTREVDYGHGEVAVIGQRFEGMVFEINKLIQDVYVSNLKQKEAELKELQNQINPHFLYNTLQLVKAEAVFGRHKEVSLLITTLGELLRYPMYGRNEPVELQEEISYINKYIDIYQRRFRGKFEFTCDMDPKVSRMRVPKLILQPVVENGLVHGLRETKSGGRIDVRISCSEDGSSVEIIVWDNGTGMTKEQVTQLNERLSAEQDDHSIGLLNVRQRIQLKYGPEYGISVRSEEGVFTEVKLTLPRENGDPAANH</sequence>
<organism evidence="17 18">
    <name type="scientific">Paenibacillus piri</name>
    <dbReference type="NCBI Taxonomy" id="2547395"/>
    <lineage>
        <taxon>Bacteria</taxon>
        <taxon>Bacillati</taxon>
        <taxon>Bacillota</taxon>
        <taxon>Bacilli</taxon>
        <taxon>Bacillales</taxon>
        <taxon>Paenibacillaceae</taxon>
        <taxon>Paenibacillus</taxon>
    </lineage>
</organism>
<dbReference type="InterPro" id="IPR036890">
    <property type="entry name" value="HATPase_C_sf"/>
</dbReference>
<comment type="caution">
    <text evidence="17">The sequence shown here is derived from an EMBL/GenBank/DDBJ whole genome shotgun (WGS) entry which is preliminary data.</text>
</comment>
<dbReference type="Gene3D" id="6.10.340.10">
    <property type="match status" value="1"/>
</dbReference>
<dbReference type="InterPro" id="IPR005467">
    <property type="entry name" value="His_kinase_dom"/>
</dbReference>
<comment type="subcellular location">
    <subcellularLocation>
        <location evidence="2">Cell membrane</location>
        <topology evidence="2">Multi-pass membrane protein</topology>
    </subcellularLocation>
</comment>
<comment type="catalytic activity">
    <reaction evidence="1">
        <text>ATP + protein L-histidine = ADP + protein N-phospho-L-histidine.</text>
        <dbReference type="EC" id="2.7.13.3"/>
    </reaction>
</comment>
<dbReference type="SMART" id="SM00304">
    <property type="entry name" value="HAMP"/>
    <property type="match status" value="1"/>
</dbReference>
<dbReference type="PROSITE" id="PS50109">
    <property type="entry name" value="HIS_KIN"/>
    <property type="match status" value="1"/>
</dbReference>
<keyword evidence="8" id="KW-0547">Nucleotide-binding</keyword>
<keyword evidence="18" id="KW-1185">Reference proteome</keyword>
<evidence type="ECO:0000256" key="12">
    <source>
        <dbReference type="ARBA" id="ARBA00023012"/>
    </source>
</evidence>
<keyword evidence="10" id="KW-0067">ATP-binding</keyword>
<dbReference type="OrthoDB" id="9776552at2"/>
<protein>
    <recommendedName>
        <fullName evidence="3">histidine kinase</fullName>
        <ecNumber evidence="3">2.7.13.3</ecNumber>
    </recommendedName>
</protein>
<dbReference type="InterPro" id="IPR003594">
    <property type="entry name" value="HATPase_dom"/>
</dbReference>
<evidence type="ECO:0000256" key="11">
    <source>
        <dbReference type="ARBA" id="ARBA00022989"/>
    </source>
</evidence>
<evidence type="ECO:0000256" key="5">
    <source>
        <dbReference type="ARBA" id="ARBA00022553"/>
    </source>
</evidence>
<evidence type="ECO:0000256" key="1">
    <source>
        <dbReference type="ARBA" id="ARBA00000085"/>
    </source>
</evidence>
<dbReference type="CDD" id="cd18773">
    <property type="entry name" value="PDC1_HK_sensor"/>
    <property type="match status" value="1"/>
</dbReference>
<keyword evidence="12" id="KW-0902">Two-component regulatory system</keyword>
<evidence type="ECO:0000313" key="18">
    <source>
        <dbReference type="Proteomes" id="UP000295636"/>
    </source>
</evidence>
<dbReference type="InterPro" id="IPR050640">
    <property type="entry name" value="Bact_2-comp_sensor_kinase"/>
</dbReference>
<keyword evidence="11 14" id="KW-1133">Transmembrane helix</keyword>
<evidence type="ECO:0000313" key="17">
    <source>
        <dbReference type="EMBL" id="TDF99687.1"/>
    </source>
</evidence>
<gene>
    <name evidence="17" type="ORF">E1757_07620</name>
</gene>
<dbReference type="GO" id="GO:0000155">
    <property type="term" value="F:phosphorelay sensor kinase activity"/>
    <property type="evidence" value="ECO:0007669"/>
    <property type="project" value="InterPro"/>
</dbReference>
<dbReference type="SUPFAM" id="SSF103190">
    <property type="entry name" value="Sensory domain-like"/>
    <property type="match status" value="1"/>
</dbReference>
<evidence type="ECO:0000256" key="7">
    <source>
        <dbReference type="ARBA" id="ARBA00022692"/>
    </source>
</evidence>
<feature type="transmembrane region" description="Helical" evidence="14">
    <location>
        <begin position="340"/>
        <end position="359"/>
    </location>
</feature>
<dbReference type="EC" id="2.7.13.3" evidence="3"/>
<dbReference type="PANTHER" id="PTHR34220">
    <property type="entry name" value="SENSOR HISTIDINE KINASE YPDA"/>
    <property type="match status" value="1"/>
</dbReference>
<keyword evidence="6" id="KW-0808">Transferase</keyword>
<dbReference type="Proteomes" id="UP000295636">
    <property type="component" value="Unassembled WGS sequence"/>
</dbReference>
<feature type="domain" description="Histidine kinase" evidence="15">
    <location>
        <begin position="524"/>
        <end position="629"/>
    </location>
</feature>
<evidence type="ECO:0000256" key="6">
    <source>
        <dbReference type="ARBA" id="ARBA00022679"/>
    </source>
</evidence>
<evidence type="ECO:0000256" key="4">
    <source>
        <dbReference type="ARBA" id="ARBA00022475"/>
    </source>
</evidence>
<dbReference type="Pfam" id="PF02518">
    <property type="entry name" value="HATPase_c"/>
    <property type="match status" value="1"/>
</dbReference>
<keyword evidence="13 14" id="KW-0472">Membrane</keyword>
<evidence type="ECO:0000256" key="2">
    <source>
        <dbReference type="ARBA" id="ARBA00004651"/>
    </source>
</evidence>
<dbReference type="CDD" id="cd12912">
    <property type="entry name" value="PDC2_MCP_like"/>
    <property type="match status" value="1"/>
</dbReference>
<evidence type="ECO:0000256" key="10">
    <source>
        <dbReference type="ARBA" id="ARBA00022840"/>
    </source>
</evidence>
<reference evidence="17 18" key="1">
    <citation type="submission" date="2019-03" db="EMBL/GenBank/DDBJ databases">
        <title>This is whole genome sequence of Paenibacillus sp MS74 strain.</title>
        <authorList>
            <person name="Trinh H.N."/>
        </authorList>
    </citation>
    <scope>NUCLEOTIDE SEQUENCE [LARGE SCALE GENOMIC DNA]</scope>
    <source>
        <strain evidence="17 18">MS74</strain>
    </source>
</reference>
<evidence type="ECO:0000259" key="15">
    <source>
        <dbReference type="PROSITE" id="PS50109"/>
    </source>
</evidence>
<keyword evidence="9 17" id="KW-0418">Kinase</keyword>
<dbReference type="Pfam" id="PF06580">
    <property type="entry name" value="His_kinase"/>
    <property type="match status" value="1"/>
</dbReference>
<dbReference type="SMART" id="SM00387">
    <property type="entry name" value="HATPase_c"/>
    <property type="match status" value="1"/>
</dbReference>
<evidence type="ECO:0000256" key="8">
    <source>
        <dbReference type="ARBA" id="ARBA00022741"/>
    </source>
</evidence>
<dbReference type="InterPro" id="IPR010559">
    <property type="entry name" value="Sig_transdc_His_kin_internal"/>
</dbReference>
<evidence type="ECO:0000256" key="9">
    <source>
        <dbReference type="ARBA" id="ARBA00022777"/>
    </source>
</evidence>
<keyword evidence="7 14" id="KW-0812">Transmembrane</keyword>
<dbReference type="Pfam" id="PF00672">
    <property type="entry name" value="HAMP"/>
    <property type="match status" value="1"/>
</dbReference>
<dbReference type="SUPFAM" id="SSF55874">
    <property type="entry name" value="ATPase domain of HSP90 chaperone/DNA topoisomerase II/histidine kinase"/>
    <property type="match status" value="1"/>
</dbReference>
<dbReference type="GO" id="GO:0005886">
    <property type="term" value="C:plasma membrane"/>
    <property type="evidence" value="ECO:0007669"/>
    <property type="project" value="UniProtKB-SubCell"/>
</dbReference>
<dbReference type="PROSITE" id="PS50885">
    <property type="entry name" value="HAMP"/>
    <property type="match status" value="1"/>
</dbReference>
<feature type="domain" description="HAMP" evidence="16">
    <location>
        <begin position="361"/>
        <end position="413"/>
    </location>
</feature>
<feature type="transmembrane region" description="Helical" evidence="14">
    <location>
        <begin position="53"/>
        <end position="73"/>
    </location>
</feature>
<proteinExistence type="predicted"/>
<dbReference type="AlphaFoldDB" id="A0A4R5KXA3"/>
<evidence type="ECO:0000256" key="14">
    <source>
        <dbReference type="SAM" id="Phobius"/>
    </source>
</evidence>
<dbReference type="Pfam" id="PF02743">
    <property type="entry name" value="dCache_1"/>
    <property type="match status" value="1"/>
</dbReference>
<dbReference type="InterPro" id="IPR033479">
    <property type="entry name" value="dCache_1"/>
</dbReference>
<dbReference type="GO" id="GO:0005524">
    <property type="term" value="F:ATP binding"/>
    <property type="evidence" value="ECO:0007669"/>
    <property type="project" value="UniProtKB-KW"/>
</dbReference>
<dbReference type="Gene3D" id="3.30.565.10">
    <property type="entry name" value="Histidine kinase-like ATPase, C-terminal domain"/>
    <property type="match status" value="1"/>
</dbReference>
<dbReference type="EMBL" id="SMRT01000002">
    <property type="protein sequence ID" value="TDF99687.1"/>
    <property type="molecule type" value="Genomic_DNA"/>
</dbReference>
<dbReference type="InterPro" id="IPR029151">
    <property type="entry name" value="Sensor-like_sf"/>
</dbReference>
<evidence type="ECO:0000256" key="13">
    <source>
        <dbReference type="ARBA" id="ARBA00023136"/>
    </source>
</evidence>
<dbReference type="PANTHER" id="PTHR34220:SF11">
    <property type="entry name" value="SENSOR PROTEIN KINASE HPTS"/>
    <property type="match status" value="1"/>
</dbReference>